<dbReference type="Gene3D" id="1.20.1530.20">
    <property type="match status" value="1"/>
</dbReference>
<dbReference type="PIRSF" id="PIRSF026166">
    <property type="entry name" value="UCP026166"/>
    <property type="match status" value="1"/>
</dbReference>
<feature type="transmembrane region" description="Helical" evidence="1">
    <location>
        <begin position="200"/>
        <end position="220"/>
    </location>
</feature>
<proteinExistence type="predicted"/>
<dbReference type="PANTHER" id="PTHR18640:SF5">
    <property type="entry name" value="SODIUM_BILE ACID COTRANSPORTER 7"/>
    <property type="match status" value="1"/>
</dbReference>
<dbReference type="OrthoDB" id="9792271at2"/>
<dbReference type="Pfam" id="PF13593">
    <property type="entry name" value="SBF_like"/>
    <property type="match status" value="1"/>
</dbReference>
<evidence type="ECO:0000313" key="2">
    <source>
        <dbReference type="EMBL" id="PXZ01717.1"/>
    </source>
</evidence>
<keyword evidence="3" id="KW-1185">Reference proteome</keyword>
<dbReference type="Proteomes" id="UP000247565">
    <property type="component" value="Unassembled WGS sequence"/>
</dbReference>
<dbReference type="RefSeq" id="WP_110438236.1">
    <property type="nucleotide sequence ID" value="NZ_CP046393.1"/>
</dbReference>
<feature type="transmembrane region" description="Helical" evidence="1">
    <location>
        <begin position="287"/>
        <end position="309"/>
    </location>
</feature>
<comment type="caution">
    <text evidence="2">The sequence shown here is derived from an EMBL/GenBank/DDBJ whole genome shotgun (WGS) entry which is preliminary data.</text>
</comment>
<dbReference type="InterPro" id="IPR038770">
    <property type="entry name" value="Na+/solute_symporter_sf"/>
</dbReference>
<keyword evidence="1" id="KW-0812">Transmembrane</keyword>
<feature type="transmembrane region" description="Helical" evidence="1">
    <location>
        <begin position="127"/>
        <end position="150"/>
    </location>
</feature>
<feature type="transmembrane region" description="Helical" evidence="1">
    <location>
        <begin position="226"/>
        <end position="248"/>
    </location>
</feature>
<dbReference type="PANTHER" id="PTHR18640">
    <property type="entry name" value="SOLUTE CARRIER FAMILY 10 MEMBER 7"/>
    <property type="match status" value="1"/>
</dbReference>
<sequence length="324" mass="36363">MPKYLDPFLILLLMTVAMASFFPCHGSGVLFFNNLAVIAIALMFFLQGARLSRQAVIEGIFHWRLHLLIFACTFVIFPILGLGLHYLFPKMLLPDLWMGILFLCCLPSTVQSSIAFTSIAKGNVPAAICSATASNILGIFITPFLVGSIFSNHHQAIFSRDNLNIVYQLLLPFIMGQILQPWIREWALKNSRLLSCSDRGSILIVVYTAFSQAVNIGLWYKLSLYQFMKLILIDVVLLDSILIISFLLSKLFKFCWQDQISIVFCGSKKSLASGVPIANVLLPPSMVGMIILPLMIFHQIQLFVIAIIAQYCNKISDKKKVYKT</sequence>
<evidence type="ECO:0000313" key="3">
    <source>
        <dbReference type="Proteomes" id="UP000247565"/>
    </source>
</evidence>
<keyword evidence="1" id="KW-1133">Transmembrane helix</keyword>
<dbReference type="GO" id="GO:0005886">
    <property type="term" value="C:plasma membrane"/>
    <property type="evidence" value="ECO:0007669"/>
    <property type="project" value="TreeGrafter"/>
</dbReference>
<accession>A0A318N3F6</accession>
<dbReference type="InterPro" id="IPR016833">
    <property type="entry name" value="Put_Na-Bile_cotransptr"/>
</dbReference>
<name>A0A318N3F6_9PROT</name>
<reference evidence="2 3" key="1">
    <citation type="submission" date="2018-05" db="EMBL/GenBank/DDBJ databases">
        <title>Reference genomes for bee gut microbiota database.</title>
        <authorList>
            <person name="Ellegaard K.M."/>
        </authorList>
    </citation>
    <scope>NUCLEOTIDE SEQUENCE [LARGE SCALE GENOMIC DNA]</scope>
    <source>
        <strain evidence="2 3">ESL0284</strain>
    </source>
</reference>
<gene>
    <name evidence="2" type="ORF">DK869_01520</name>
</gene>
<evidence type="ECO:0000256" key="1">
    <source>
        <dbReference type="SAM" id="Phobius"/>
    </source>
</evidence>
<protein>
    <submittedName>
        <fullName evidence="2">Bile acid:sodium symporter</fullName>
    </submittedName>
</protein>
<feature type="transmembrane region" description="Helical" evidence="1">
    <location>
        <begin position="100"/>
        <end position="120"/>
    </location>
</feature>
<keyword evidence="1" id="KW-0472">Membrane</keyword>
<feature type="transmembrane region" description="Helical" evidence="1">
    <location>
        <begin position="29"/>
        <end position="46"/>
    </location>
</feature>
<feature type="transmembrane region" description="Helical" evidence="1">
    <location>
        <begin position="67"/>
        <end position="88"/>
    </location>
</feature>
<dbReference type="AlphaFoldDB" id="A0A318N3F6"/>
<organism evidence="2 3">
    <name type="scientific">Commensalibacter melissae</name>
    <dbReference type="NCBI Taxonomy" id="2070537"/>
    <lineage>
        <taxon>Bacteria</taxon>
        <taxon>Pseudomonadati</taxon>
        <taxon>Pseudomonadota</taxon>
        <taxon>Alphaproteobacteria</taxon>
        <taxon>Acetobacterales</taxon>
        <taxon>Acetobacteraceae</taxon>
    </lineage>
</organism>
<feature type="transmembrane region" description="Helical" evidence="1">
    <location>
        <begin position="162"/>
        <end position="179"/>
    </location>
</feature>
<dbReference type="EMBL" id="QGLT01000001">
    <property type="protein sequence ID" value="PXZ01717.1"/>
    <property type="molecule type" value="Genomic_DNA"/>
</dbReference>
<feature type="transmembrane region" description="Helical" evidence="1">
    <location>
        <begin position="260"/>
        <end position="281"/>
    </location>
</feature>